<feature type="compositionally biased region" description="Basic residues" evidence="1">
    <location>
        <begin position="235"/>
        <end position="251"/>
    </location>
</feature>
<sequence length="284" mass="32033">MTKVFFRGIIAVSQNSKKNYTVNGIRLPKPLKSILQVGCYKNMEALRRSRRAPKKQTSEFNVGDVVEIHRNNVSLRAVLAQLLTEGSSVHPRWLIKFEGPYKDEEVYEHSFTKVDDGRRSSDTSSGEGELNRISMDSATNRSTVNTTHKGKGRLTTSPVDEVAELSEPLPGQPSDDNSKDAKKSQESSPIASDSSVPETAEARRKKASAREQRSRRRQAIIDEFGVPQPMEEGSKKRKMPPHKPFKNKRPKPSGDEKCLQIKLLTGTLYLYRGPNRRAEFIRRV</sequence>
<name>A0A1Z5KGP8_FISSO</name>
<dbReference type="OrthoDB" id="49193at2759"/>
<feature type="compositionally biased region" description="Polar residues" evidence="1">
    <location>
        <begin position="134"/>
        <end position="147"/>
    </location>
</feature>
<organism evidence="2 3">
    <name type="scientific">Fistulifera solaris</name>
    <name type="common">Oleaginous diatom</name>
    <dbReference type="NCBI Taxonomy" id="1519565"/>
    <lineage>
        <taxon>Eukaryota</taxon>
        <taxon>Sar</taxon>
        <taxon>Stramenopiles</taxon>
        <taxon>Ochrophyta</taxon>
        <taxon>Bacillariophyta</taxon>
        <taxon>Bacillariophyceae</taxon>
        <taxon>Bacillariophycidae</taxon>
        <taxon>Naviculales</taxon>
        <taxon>Naviculaceae</taxon>
        <taxon>Fistulifera</taxon>
    </lineage>
</organism>
<protein>
    <submittedName>
        <fullName evidence="2">Uncharacterized protein</fullName>
    </submittedName>
</protein>
<evidence type="ECO:0000256" key="1">
    <source>
        <dbReference type="SAM" id="MobiDB-lite"/>
    </source>
</evidence>
<evidence type="ECO:0000313" key="3">
    <source>
        <dbReference type="Proteomes" id="UP000198406"/>
    </source>
</evidence>
<gene>
    <name evidence="2" type="ORF">FisN_5Lh356</name>
</gene>
<reference evidence="2 3" key="1">
    <citation type="journal article" date="2015" name="Plant Cell">
        <title>Oil accumulation by the oleaginous diatom Fistulifera solaris as revealed by the genome and transcriptome.</title>
        <authorList>
            <person name="Tanaka T."/>
            <person name="Maeda Y."/>
            <person name="Veluchamy A."/>
            <person name="Tanaka M."/>
            <person name="Abida H."/>
            <person name="Marechal E."/>
            <person name="Bowler C."/>
            <person name="Muto M."/>
            <person name="Sunaga Y."/>
            <person name="Tanaka M."/>
            <person name="Yoshino T."/>
            <person name="Taniguchi T."/>
            <person name="Fukuda Y."/>
            <person name="Nemoto M."/>
            <person name="Matsumoto M."/>
            <person name="Wong P.S."/>
            <person name="Aburatani S."/>
            <person name="Fujibuchi W."/>
        </authorList>
    </citation>
    <scope>NUCLEOTIDE SEQUENCE [LARGE SCALE GENOMIC DNA]</scope>
    <source>
        <strain evidence="2 3">JPCC DA0580</strain>
    </source>
</reference>
<dbReference type="AlphaFoldDB" id="A0A1Z5KGP8"/>
<proteinExistence type="predicted"/>
<evidence type="ECO:0000313" key="2">
    <source>
        <dbReference type="EMBL" id="GAX25272.1"/>
    </source>
</evidence>
<comment type="caution">
    <text evidence="2">The sequence shown here is derived from an EMBL/GenBank/DDBJ whole genome shotgun (WGS) entry which is preliminary data.</text>
</comment>
<feature type="region of interest" description="Disordered" evidence="1">
    <location>
        <begin position="113"/>
        <end position="257"/>
    </location>
</feature>
<dbReference type="Proteomes" id="UP000198406">
    <property type="component" value="Unassembled WGS sequence"/>
</dbReference>
<feature type="compositionally biased region" description="Basic residues" evidence="1">
    <location>
        <begin position="203"/>
        <end position="218"/>
    </location>
</feature>
<keyword evidence="3" id="KW-1185">Reference proteome</keyword>
<accession>A0A1Z5KGP8</accession>
<feature type="compositionally biased region" description="Polar residues" evidence="1">
    <location>
        <begin position="186"/>
        <end position="197"/>
    </location>
</feature>
<feature type="compositionally biased region" description="Basic and acidic residues" evidence="1">
    <location>
        <begin position="176"/>
        <end position="185"/>
    </location>
</feature>
<dbReference type="EMBL" id="BDSP01000223">
    <property type="protein sequence ID" value="GAX25272.1"/>
    <property type="molecule type" value="Genomic_DNA"/>
</dbReference>
<dbReference type="InParanoid" id="A0A1Z5KGP8"/>